<dbReference type="InterPro" id="IPR052035">
    <property type="entry name" value="ZnF_BED_domain_contain"/>
</dbReference>
<accession>M1WIT4</accession>
<evidence type="ECO:0000256" key="3">
    <source>
        <dbReference type="ARBA" id="ARBA00022771"/>
    </source>
</evidence>
<dbReference type="VEuPathDB" id="FungiDB:CPUR_02034"/>
<dbReference type="Proteomes" id="UP000016801">
    <property type="component" value="Unassembled WGS sequence"/>
</dbReference>
<dbReference type="PANTHER" id="PTHR46481:SF10">
    <property type="entry name" value="ZINC FINGER BED DOMAIN-CONTAINING PROTEIN 39"/>
    <property type="match status" value="1"/>
</dbReference>
<dbReference type="GO" id="GO:0008270">
    <property type="term" value="F:zinc ion binding"/>
    <property type="evidence" value="ECO:0007669"/>
    <property type="project" value="UniProtKB-KW"/>
</dbReference>
<evidence type="ECO:0000256" key="5">
    <source>
        <dbReference type="ARBA" id="ARBA00023242"/>
    </source>
</evidence>
<keyword evidence="4" id="KW-0862">Zinc</keyword>
<evidence type="ECO:0000313" key="8">
    <source>
        <dbReference type="EMBL" id="CCE35105.1"/>
    </source>
</evidence>
<evidence type="ECO:0000256" key="4">
    <source>
        <dbReference type="ARBA" id="ARBA00022833"/>
    </source>
</evidence>
<sequence length="492" mass="56092">MEVLRKFELVANNKVGYFVLDNASNNDSAIDKIGAELHWQHPLHRRIRCFGHVLHLVVRAMLSPKGPDSSNLEDVDPDDFNEWQKRGPVGKLHNLVVWIHRTNKAMHYLRDQQKNDSDKTFKGTLNVLLDNSTRWLSQYYMIERALKLKPYLEDLMIEATRGARSSVSTTCPSCLAPGNLLTAADWDILGWFNDILAEFNICLLQLEGDGQARIRKGGVEKEYGSPWRVFSAYERLVKTLKKAKAAAEASKRIGSRFYSVCINSALAKLDKYHTKLDETPILYAATVLHPAMRWSVIKKSLKKTHPEKLAKAQLLVKTLWVEQYRDFPVEWEIPTSRPTPANTGDSDTDTSYDEDIWDSEDENVVVCDEYEKWCETKPAKNTLNNNPLEFWYGNRSEYPRLARMAIDVLSIPAMSAECERTFSSAGTMVDSKRSRLEASTIAVTQTLRSWLRAGLVKDEYDGLLHKMDDDSEMAEAMSKLVIDEIAEAIDDH</sequence>
<protein>
    <recommendedName>
        <fullName evidence="7">HAT C-terminal dimerisation domain-containing protein</fullName>
    </recommendedName>
</protein>
<dbReference type="OrthoDB" id="4990286at2759"/>
<evidence type="ECO:0000256" key="2">
    <source>
        <dbReference type="ARBA" id="ARBA00022723"/>
    </source>
</evidence>
<dbReference type="GO" id="GO:0046983">
    <property type="term" value="F:protein dimerization activity"/>
    <property type="evidence" value="ECO:0007669"/>
    <property type="project" value="InterPro"/>
</dbReference>
<feature type="compositionally biased region" description="Polar residues" evidence="6">
    <location>
        <begin position="336"/>
        <end position="345"/>
    </location>
</feature>
<dbReference type="GO" id="GO:0005634">
    <property type="term" value="C:nucleus"/>
    <property type="evidence" value="ECO:0007669"/>
    <property type="project" value="UniProtKB-SubCell"/>
</dbReference>
<organism evidence="8 9">
    <name type="scientific">Claviceps purpurea (strain 20.1)</name>
    <name type="common">Ergot fungus</name>
    <name type="synonym">Sphacelia segetum</name>
    <dbReference type="NCBI Taxonomy" id="1111077"/>
    <lineage>
        <taxon>Eukaryota</taxon>
        <taxon>Fungi</taxon>
        <taxon>Dikarya</taxon>
        <taxon>Ascomycota</taxon>
        <taxon>Pezizomycotina</taxon>
        <taxon>Sordariomycetes</taxon>
        <taxon>Hypocreomycetidae</taxon>
        <taxon>Hypocreales</taxon>
        <taxon>Clavicipitaceae</taxon>
        <taxon>Claviceps</taxon>
    </lineage>
</organism>
<evidence type="ECO:0000256" key="1">
    <source>
        <dbReference type="ARBA" id="ARBA00004123"/>
    </source>
</evidence>
<dbReference type="eggNOG" id="KOG1121">
    <property type="taxonomic scope" value="Eukaryota"/>
</dbReference>
<keyword evidence="3" id="KW-0863">Zinc-finger</keyword>
<keyword evidence="9" id="KW-1185">Reference proteome</keyword>
<evidence type="ECO:0000259" key="7">
    <source>
        <dbReference type="Pfam" id="PF05699"/>
    </source>
</evidence>
<comment type="caution">
    <text evidence="8">The sequence shown here is derived from an EMBL/GenBank/DDBJ whole genome shotgun (WGS) entry which is preliminary data.</text>
</comment>
<dbReference type="HOGENOM" id="CLU_009123_10_5_1"/>
<gene>
    <name evidence="8" type="ORF">CPUR_02034</name>
</gene>
<dbReference type="InterPro" id="IPR012337">
    <property type="entry name" value="RNaseH-like_sf"/>
</dbReference>
<keyword evidence="2" id="KW-0479">Metal-binding</keyword>
<feature type="domain" description="HAT C-terminal dimerisation" evidence="7">
    <location>
        <begin position="371"/>
        <end position="451"/>
    </location>
</feature>
<feature type="region of interest" description="Disordered" evidence="6">
    <location>
        <begin position="335"/>
        <end position="354"/>
    </location>
</feature>
<dbReference type="SUPFAM" id="SSF53098">
    <property type="entry name" value="Ribonuclease H-like"/>
    <property type="match status" value="1"/>
</dbReference>
<dbReference type="PANTHER" id="PTHR46481">
    <property type="entry name" value="ZINC FINGER BED DOMAIN-CONTAINING PROTEIN 4"/>
    <property type="match status" value="1"/>
</dbReference>
<dbReference type="InterPro" id="IPR008906">
    <property type="entry name" value="HATC_C_dom"/>
</dbReference>
<evidence type="ECO:0000256" key="6">
    <source>
        <dbReference type="SAM" id="MobiDB-lite"/>
    </source>
</evidence>
<dbReference type="EMBL" id="CAGA01000189">
    <property type="protein sequence ID" value="CCE35105.1"/>
    <property type="molecule type" value="Genomic_DNA"/>
</dbReference>
<reference evidence="8 9" key="1">
    <citation type="journal article" date="2013" name="PLoS Genet.">
        <title>Plant-symbiotic fungi as chemical engineers: Multi-genome analysis of the Clavicipitaceae reveals dynamics of alkaloid loci.</title>
        <authorList>
            <person name="Schardl C.L."/>
            <person name="Young C.A."/>
            <person name="Hesse U."/>
            <person name="Amyotte S.G."/>
            <person name="Andreeva K."/>
            <person name="Calie P.J."/>
            <person name="Fleetwood D.J."/>
            <person name="Haws D.C."/>
            <person name="Moore N."/>
            <person name="Oeser B."/>
            <person name="Panaccione D.G."/>
            <person name="Schweri K.K."/>
            <person name="Voisey C.R."/>
            <person name="Farman M.L."/>
            <person name="Jaromczyk J.W."/>
            <person name="Roe B.A."/>
            <person name="O'Sullivan D.M."/>
            <person name="Scott B."/>
            <person name="Tudzynski P."/>
            <person name="An Z."/>
            <person name="Arnaoudova E.G."/>
            <person name="Bullock C.T."/>
            <person name="Charlton N.D."/>
            <person name="Chen L."/>
            <person name="Cox M."/>
            <person name="Dinkins R.D."/>
            <person name="Florea S."/>
            <person name="Glenn A.E."/>
            <person name="Gordon A."/>
            <person name="Gueldener U."/>
            <person name="Harris D.R."/>
            <person name="Hollin W."/>
            <person name="Jaromczyk J."/>
            <person name="Johnson R.D."/>
            <person name="Khan A.K."/>
            <person name="Leistner E."/>
            <person name="Leuchtmann A."/>
            <person name="Li C."/>
            <person name="Liu J."/>
            <person name="Liu J."/>
            <person name="Liu M."/>
            <person name="Mace W."/>
            <person name="Machado C."/>
            <person name="Nagabhyru P."/>
            <person name="Pan J."/>
            <person name="Schmid J."/>
            <person name="Sugawara K."/>
            <person name="Steiner U."/>
            <person name="Takach J.E."/>
            <person name="Tanaka E."/>
            <person name="Webb J.S."/>
            <person name="Wilson E.V."/>
            <person name="Wiseman J.L."/>
            <person name="Yoshida R."/>
            <person name="Zeng Z."/>
        </authorList>
    </citation>
    <scope>NUCLEOTIDE SEQUENCE [LARGE SCALE GENOMIC DNA]</scope>
    <source>
        <strain evidence="8 9">20.1</strain>
    </source>
</reference>
<keyword evidence="5" id="KW-0539">Nucleus</keyword>
<evidence type="ECO:0000313" key="9">
    <source>
        <dbReference type="Proteomes" id="UP000016801"/>
    </source>
</evidence>
<proteinExistence type="predicted"/>
<comment type="subcellular location">
    <subcellularLocation>
        <location evidence="1">Nucleus</location>
    </subcellularLocation>
</comment>
<dbReference type="AlphaFoldDB" id="M1WIT4"/>
<name>M1WIT4_CLAP2</name>
<dbReference type="Pfam" id="PF05699">
    <property type="entry name" value="Dimer_Tnp_hAT"/>
    <property type="match status" value="1"/>
</dbReference>